<keyword evidence="2" id="KW-0560">Oxidoreductase</keyword>
<dbReference type="PROSITE" id="PS00061">
    <property type="entry name" value="ADH_SHORT"/>
    <property type="match status" value="1"/>
</dbReference>
<accession>A0ABV7ZKF6</accession>
<keyword evidence="3" id="KW-1185">Reference proteome</keyword>
<name>A0ABV7ZKF6_9HELI</name>
<dbReference type="InterPro" id="IPR036291">
    <property type="entry name" value="NAD(P)-bd_dom_sf"/>
</dbReference>
<comment type="similarity">
    <text evidence="1">Belongs to the short-chain dehydrogenases/reductases (SDR) family.</text>
</comment>
<protein>
    <submittedName>
        <fullName evidence="2">3-oxoacyl-ACP reductase FabG</fullName>
        <ecNumber evidence="2">1.1.1.100</ecNumber>
    </submittedName>
</protein>
<proteinExistence type="inferred from homology"/>
<gene>
    <name evidence="2" type="primary">fabG</name>
    <name evidence="2" type="ORF">ACFOPX_05415</name>
</gene>
<dbReference type="PANTHER" id="PTHR42879:SF2">
    <property type="entry name" value="3-OXOACYL-[ACYL-CARRIER-PROTEIN] REDUCTASE FABG"/>
    <property type="match status" value="1"/>
</dbReference>
<dbReference type="EMBL" id="JBHRZO010000036">
    <property type="protein sequence ID" value="MFC3847967.1"/>
    <property type="molecule type" value="Genomic_DNA"/>
</dbReference>
<organism evidence="2 3">
    <name type="scientific">Helicobacter baculiformis</name>
    <dbReference type="NCBI Taxonomy" id="427351"/>
    <lineage>
        <taxon>Bacteria</taxon>
        <taxon>Pseudomonadati</taxon>
        <taxon>Campylobacterota</taxon>
        <taxon>Epsilonproteobacteria</taxon>
        <taxon>Campylobacterales</taxon>
        <taxon>Helicobacteraceae</taxon>
        <taxon>Helicobacter</taxon>
    </lineage>
</organism>
<evidence type="ECO:0000256" key="1">
    <source>
        <dbReference type="ARBA" id="ARBA00006484"/>
    </source>
</evidence>
<evidence type="ECO:0000313" key="2">
    <source>
        <dbReference type="EMBL" id="MFC3847967.1"/>
    </source>
</evidence>
<sequence>MEFSGHNVLVTGANRGIGRAIALLLGGYRNKDDQPLKVWINYRSNHEEADTLKQEIEKAGGRAALVKFDVTCEEAFVEGIKTIADSDGGLSYLVNNAGIVLDKLAVRMKTQEFLQVLETNLKSVFVGCREALKVMGKQKFGSVVNLSSVIAERGNMGQTNYAASKGGVISMSKSFAYEGALRNIRFNCITPGFILTDMNAGLKDELKAEYLKSIPLARLGESKEVAGAVAFLLSDLASYITGETLKVNGGLYM</sequence>
<dbReference type="GO" id="GO:0004316">
    <property type="term" value="F:3-oxoacyl-[acyl-carrier-protein] reductase (NADPH) activity"/>
    <property type="evidence" value="ECO:0007669"/>
    <property type="project" value="UniProtKB-EC"/>
</dbReference>
<dbReference type="EC" id="1.1.1.100" evidence="2"/>
<comment type="caution">
    <text evidence="2">The sequence shown here is derived from an EMBL/GenBank/DDBJ whole genome shotgun (WGS) entry which is preliminary data.</text>
</comment>
<dbReference type="PRINTS" id="PR00080">
    <property type="entry name" value="SDRFAMILY"/>
</dbReference>
<dbReference type="PRINTS" id="PR00081">
    <property type="entry name" value="GDHRDH"/>
</dbReference>
<dbReference type="SUPFAM" id="SSF51735">
    <property type="entry name" value="NAD(P)-binding Rossmann-fold domains"/>
    <property type="match status" value="1"/>
</dbReference>
<dbReference type="InterPro" id="IPR020904">
    <property type="entry name" value="Sc_DH/Rdtase_CS"/>
</dbReference>
<dbReference type="NCBIfam" id="NF004199">
    <property type="entry name" value="PRK05653.1-4"/>
    <property type="match status" value="1"/>
</dbReference>
<dbReference type="Pfam" id="PF13561">
    <property type="entry name" value="adh_short_C2"/>
    <property type="match status" value="1"/>
</dbReference>
<dbReference type="Gene3D" id="3.40.50.720">
    <property type="entry name" value="NAD(P)-binding Rossmann-like Domain"/>
    <property type="match status" value="1"/>
</dbReference>
<evidence type="ECO:0000313" key="3">
    <source>
        <dbReference type="Proteomes" id="UP001595783"/>
    </source>
</evidence>
<dbReference type="InterPro" id="IPR050259">
    <property type="entry name" value="SDR"/>
</dbReference>
<dbReference type="InterPro" id="IPR002347">
    <property type="entry name" value="SDR_fam"/>
</dbReference>
<dbReference type="Proteomes" id="UP001595783">
    <property type="component" value="Unassembled WGS sequence"/>
</dbReference>
<dbReference type="PANTHER" id="PTHR42879">
    <property type="entry name" value="3-OXOACYL-(ACYL-CARRIER-PROTEIN) REDUCTASE"/>
    <property type="match status" value="1"/>
</dbReference>
<reference evidence="3" key="1">
    <citation type="journal article" date="2019" name="Int. J. Syst. Evol. Microbiol.">
        <title>The Global Catalogue of Microorganisms (GCM) 10K type strain sequencing project: providing services to taxonomists for standard genome sequencing and annotation.</title>
        <authorList>
            <consortium name="The Broad Institute Genomics Platform"/>
            <consortium name="The Broad Institute Genome Sequencing Center for Infectious Disease"/>
            <person name="Wu L."/>
            <person name="Ma J."/>
        </authorList>
    </citation>
    <scope>NUCLEOTIDE SEQUENCE [LARGE SCALE GENOMIC DNA]</scope>
    <source>
        <strain evidence="3">CCUG 53816</strain>
    </source>
</reference>
<dbReference type="RefSeq" id="WP_104751648.1">
    <property type="nucleotide sequence ID" value="NZ_FZMF01000002.1"/>
</dbReference>